<evidence type="ECO:0000313" key="4">
    <source>
        <dbReference type="Proteomes" id="UP000275401"/>
    </source>
</evidence>
<feature type="transmembrane region" description="Helical" evidence="1">
    <location>
        <begin position="86"/>
        <end position="104"/>
    </location>
</feature>
<accession>A0A3M8TY29</accession>
<evidence type="ECO:0008006" key="5">
    <source>
        <dbReference type="Google" id="ProtNLM"/>
    </source>
</evidence>
<feature type="signal peptide" evidence="2">
    <location>
        <begin position="1"/>
        <end position="29"/>
    </location>
</feature>
<keyword evidence="1" id="KW-1133">Transmembrane helix</keyword>
<keyword evidence="1" id="KW-0472">Membrane</keyword>
<name>A0A3M8TY29_9ACTN</name>
<dbReference type="Proteomes" id="UP000275401">
    <property type="component" value="Unassembled WGS sequence"/>
</dbReference>
<keyword evidence="2" id="KW-0732">Signal</keyword>
<evidence type="ECO:0000256" key="2">
    <source>
        <dbReference type="SAM" id="SignalP"/>
    </source>
</evidence>
<feature type="chain" id="PRO_5038619464" description="Integral membrane protein" evidence="2">
    <location>
        <begin position="30"/>
        <end position="203"/>
    </location>
</feature>
<dbReference type="EMBL" id="RIBZ01000704">
    <property type="protein sequence ID" value="RNF98327.1"/>
    <property type="molecule type" value="Genomic_DNA"/>
</dbReference>
<gene>
    <name evidence="3" type="ORF">EEJ42_36375</name>
</gene>
<feature type="transmembrane region" description="Helical" evidence="1">
    <location>
        <begin position="43"/>
        <end position="65"/>
    </location>
</feature>
<proteinExistence type="predicted"/>
<dbReference type="RefSeq" id="WP_123106467.1">
    <property type="nucleotide sequence ID" value="NZ_RIBZ01000704.1"/>
</dbReference>
<protein>
    <recommendedName>
        <fullName evidence="5">Integral membrane protein</fullName>
    </recommendedName>
</protein>
<organism evidence="3 4">
    <name type="scientific">Streptomyces botrytidirepellens</name>
    <dbReference type="NCBI Taxonomy" id="2486417"/>
    <lineage>
        <taxon>Bacteria</taxon>
        <taxon>Bacillati</taxon>
        <taxon>Actinomycetota</taxon>
        <taxon>Actinomycetes</taxon>
        <taxon>Kitasatosporales</taxon>
        <taxon>Streptomycetaceae</taxon>
        <taxon>Streptomyces</taxon>
    </lineage>
</organism>
<keyword evidence="1" id="KW-0812">Transmembrane</keyword>
<comment type="caution">
    <text evidence="3">The sequence shown here is derived from an EMBL/GenBank/DDBJ whole genome shotgun (WGS) entry which is preliminary data.</text>
</comment>
<dbReference type="AlphaFoldDB" id="A0A3M8TY29"/>
<sequence>MSVLLYARSRALPLIAAALAAAAAVSAWCADWLKSQPEFGAQARLPVVVLAPLFASAAIGASLYTHSEELDRTAVRPWWPRRLCQLLLLTALAAALLAAGVRGHPEQFGVPAMVRNTMAATGVTALAAALIGARLSWLPVLAHTSAIYLTAGRDPGGWRAVWAWSVQPGPERAAWWVTGVLFTVGAGVYAVRGARPEGPAPRR</sequence>
<evidence type="ECO:0000313" key="3">
    <source>
        <dbReference type="EMBL" id="RNF98327.1"/>
    </source>
</evidence>
<keyword evidence="4" id="KW-1185">Reference proteome</keyword>
<reference evidence="3 4" key="1">
    <citation type="submission" date="2018-11" db="EMBL/GenBank/DDBJ databases">
        <title>The Potential of Streptomyces as Biocontrol Agents against the Tomato grey mould, Botrytis cinerea (Gray mold) Frontiers in Microbiology.</title>
        <authorList>
            <person name="Li D."/>
        </authorList>
    </citation>
    <scope>NUCLEOTIDE SEQUENCE [LARGE SCALE GENOMIC DNA]</scope>
    <source>
        <strain evidence="3 4">NEAU-LD23</strain>
    </source>
</reference>
<evidence type="ECO:0000256" key="1">
    <source>
        <dbReference type="SAM" id="Phobius"/>
    </source>
</evidence>